<keyword evidence="4 8" id="KW-0067">ATP-binding</keyword>
<protein>
    <submittedName>
        <fullName evidence="8">Cytochrome c biogenesis ATP-binding export protein CcmA</fullName>
        <ecNumber evidence="8">3.6.3.41</ecNumber>
    </submittedName>
</protein>
<dbReference type="SUPFAM" id="SSF52540">
    <property type="entry name" value="P-loop containing nucleoside triphosphate hydrolases"/>
    <property type="match status" value="1"/>
</dbReference>
<name>A0A379LGT0_9GAMM</name>
<evidence type="ECO:0000259" key="7">
    <source>
        <dbReference type="PROSITE" id="PS50893"/>
    </source>
</evidence>
<dbReference type="InterPro" id="IPR027417">
    <property type="entry name" value="P-loop_NTPase"/>
</dbReference>
<dbReference type="NCBIfam" id="TIGR01189">
    <property type="entry name" value="ccmA"/>
    <property type="match status" value="1"/>
</dbReference>
<keyword evidence="6" id="KW-0472">Membrane</keyword>
<dbReference type="GO" id="GO:0005524">
    <property type="term" value="F:ATP binding"/>
    <property type="evidence" value="ECO:0007669"/>
    <property type="project" value="UniProtKB-KW"/>
</dbReference>
<dbReference type="SMART" id="SM00382">
    <property type="entry name" value="AAA"/>
    <property type="match status" value="1"/>
</dbReference>
<dbReference type="GO" id="GO:0022857">
    <property type="term" value="F:transmembrane transporter activity"/>
    <property type="evidence" value="ECO:0007669"/>
    <property type="project" value="InterPro"/>
</dbReference>
<keyword evidence="2" id="KW-0547">Nucleotide-binding</keyword>
<dbReference type="RefSeq" id="WP_081794438.1">
    <property type="nucleotide sequence ID" value="NZ_CAJHAQ010000001.1"/>
</dbReference>
<sequence>MHSNSYPNSQSSPTTPAILSLQDITIQRGDFPLCERVGLTLSSGEICHLVGANGTGKTTLLMQLAGLLPLLEGQVLYQGQPTLPVAPLYVSHQLGIHPNLTVKQNLTFLLNLYGIRPSAAQIETALDWVDLSGFENMGSNQLSAGQTRRVTLARLYLMTTQQTPLWLLDEPFTALDVSMVARLQKRLQDFANNGGAVLMTSHQSVEVATKSLNLSDYLPHYSSEELDYIEGLDNLDDLDDLDKGALTDYDDSQSENKGVL</sequence>
<feature type="domain" description="ABC transporter" evidence="7">
    <location>
        <begin position="19"/>
        <end position="248"/>
    </location>
</feature>
<evidence type="ECO:0000313" key="9">
    <source>
        <dbReference type="Proteomes" id="UP000254123"/>
    </source>
</evidence>
<evidence type="ECO:0000256" key="3">
    <source>
        <dbReference type="ARBA" id="ARBA00022748"/>
    </source>
</evidence>
<evidence type="ECO:0000256" key="5">
    <source>
        <dbReference type="ARBA" id="ARBA00022967"/>
    </source>
</evidence>
<dbReference type="STRING" id="1123034.GCA_000685805_01921"/>
<keyword evidence="3" id="KW-0201">Cytochrome c-type biogenesis</keyword>
<evidence type="ECO:0000256" key="4">
    <source>
        <dbReference type="ARBA" id="ARBA00022840"/>
    </source>
</evidence>
<proteinExistence type="predicted"/>
<evidence type="ECO:0000256" key="6">
    <source>
        <dbReference type="ARBA" id="ARBA00023136"/>
    </source>
</evidence>
<keyword evidence="9" id="KW-1185">Reference proteome</keyword>
<dbReference type="AlphaFoldDB" id="A0A379LGT0"/>
<dbReference type="EC" id="3.6.3.41" evidence="8"/>
<dbReference type="Gene3D" id="3.40.50.300">
    <property type="entry name" value="P-loop containing nucleotide triphosphate hydrolases"/>
    <property type="match status" value="1"/>
</dbReference>
<dbReference type="GO" id="GO:0016887">
    <property type="term" value="F:ATP hydrolysis activity"/>
    <property type="evidence" value="ECO:0007669"/>
    <property type="project" value="InterPro"/>
</dbReference>
<keyword evidence="1" id="KW-0813">Transport</keyword>
<dbReference type="InterPro" id="IPR003439">
    <property type="entry name" value="ABC_transporter-like_ATP-bd"/>
</dbReference>
<dbReference type="PANTHER" id="PTHR43499">
    <property type="entry name" value="ABC TRANSPORTER I FAMILY MEMBER 1"/>
    <property type="match status" value="1"/>
</dbReference>
<evidence type="ECO:0000313" key="8">
    <source>
        <dbReference type="EMBL" id="SUD89773.1"/>
    </source>
</evidence>
<dbReference type="InterPro" id="IPR005895">
    <property type="entry name" value="ABC_transptr_haem_export_CcmA"/>
</dbReference>
<organism evidence="8 9">
    <name type="scientific">Psychrobacter phenylpyruvicus</name>
    <dbReference type="NCBI Taxonomy" id="29432"/>
    <lineage>
        <taxon>Bacteria</taxon>
        <taxon>Pseudomonadati</taxon>
        <taxon>Pseudomonadota</taxon>
        <taxon>Gammaproteobacteria</taxon>
        <taxon>Moraxellales</taxon>
        <taxon>Moraxellaceae</taxon>
        <taxon>Psychrobacter</taxon>
    </lineage>
</organism>
<accession>A0A379LGT0</accession>
<dbReference type="PROSITE" id="PS50893">
    <property type="entry name" value="ABC_TRANSPORTER_2"/>
    <property type="match status" value="1"/>
</dbReference>
<keyword evidence="5" id="KW-1278">Translocase</keyword>
<dbReference type="Proteomes" id="UP000254123">
    <property type="component" value="Unassembled WGS sequence"/>
</dbReference>
<evidence type="ECO:0000256" key="1">
    <source>
        <dbReference type="ARBA" id="ARBA00022448"/>
    </source>
</evidence>
<dbReference type="EMBL" id="UGVC01000001">
    <property type="protein sequence ID" value="SUD89773.1"/>
    <property type="molecule type" value="Genomic_DNA"/>
</dbReference>
<dbReference type="InterPro" id="IPR003593">
    <property type="entry name" value="AAA+_ATPase"/>
</dbReference>
<dbReference type="Pfam" id="PF00005">
    <property type="entry name" value="ABC_tran"/>
    <property type="match status" value="1"/>
</dbReference>
<reference evidence="8 9" key="1">
    <citation type="submission" date="2018-06" db="EMBL/GenBank/DDBJ databases">
        <authorList>
            <consortium name="Pathogen Informatics"/>
            <person name="Doyle S."/>
        </authorList>
    </citation>
    <scope>NUCLEOTIDE SEQUENCE [LARGE SCALE GENOMIC DNA]</scope>
    <source>
        <strain evidence="8 9">NCTC10526</strain>
    </source>
</reference>
<dbReference type="PANTHER" id="PTHR43499:SF1">
    <property type="entry name" value="ABC TRANSPORTER I FAMILY MEMBER 1"/>
    <property type="match status" value="1"/>
</dbReference>
<evidence type="ECO:0000256" key="2">
    <source>
        <dbReference type="ARBA" id="ARBA00022741"/>
    </source>
</evidence>
<dbReference type="GO" id="GO:0017004">
    <property type="term" value="P:cytochrome complex assembly"/>
    <property type="evidence" value="ECO:0007669"/>
    <property type="project" value="UniProtKB-KW"/>
</dbReference>
<gene>
    <name evidence="8" type="primary">ccmA</name>
    <name evidence="8" type="ORF">NCTC10526_00072</name>
</gene>
<keyword evidence="8" id="KW-0378">Hydrolase</keyword>